<dbReference type="PATRIC" id="fig|993517.3.peg.1943"/>
<feature type="region of interest" description="Disordered" evidence="1">
    <location>
        <begin position="1"/>
        <end position="24"/>
    </location>
</feature>
<gene>
    <name evidence="2" type="ORF">RBSH_01791</name>
</gene>
<proteinExistence type="predicted"/>
<name>K5DKV3_RHOBT</name>
<evidence type="ECO:0000313" key="2">
    <source>
        <dbReference type="EMBL" id="EKK03098.1"/>
    </source>
</evidence>
<comment type="caution">
    <text evidence="2">The sequence shown here is derived from an EMBL/GenBank/DDBJ whole genome shotgun (WGS) entry which is preliminary data.</text>
</comment>
<dbReference type="Proteomes" id="UP000007993">
    <property type="component" value="Unassembled WGS sequence"/>
</dbReference>
<accession>K5DKV3</accession>
<protein>
    <submittedName>
        <fullName evidence="2">Uncharacterized protein</fullName>
    </submittedName>
</protein>
<reference evidence="2 3" key="1">
    <citation type="journal article" date="2013" name="Mar. Genomics">
        <title>Expression of sulfatases in Rhodopirellula baltica and the diversity of sulfatases in the genus Rhodopirellula.</title>
        <authorList>
            <person name="Wegner C.E."/>
            <person name="Richter-Heitmann T."/>
            <person name="Klindworth A."/>
            <person name="Klockow C."/>
            <person name="Richter M."/>
            <person name="Achstetter T."/>
            <person name="Glockner F.O."/>
            <person name="Harder J."/>
        </authorList>
    </citation>
    <scope>NUCLEOTIDE SEQUENCE [LARGE SCALE GENOMIC DNA]</scope>
    <source>
        <strain evidence="2 3">SH28</strain>
    </source>
</reference>
<dbReference type="EMBL" id="AMCW01000040">
    <property type="protein sequence ID" value="EKK03098.1"/>
    <property type="molecule type" value="Genomic_DNA"/>
</dbReference>
<evidence type="ECO:0000313" key="3">
    <source>
        <dbReference type="Proteomes" id="UP000007993"/>
    </source>
</evidence>
<evidence type="ECO:0000256" key="1">
    <source>
        <dbReference type="SAM" id="MobiDB-lite"/>
    </source>
</evidence>
<organism evidence="2 3">
    <name type="scientific">Rhodopirellula baltica SH28</name>
    <dbReference type="NCBI Taxonomy" id="993517"/>
    <lineage>
        <taxon>Bacteria</taxon>
        <taxon>Pseudomonadati</taxon>
        <taxon>Planctomycetota</taxon>
        <taxon>Planctomycetia</taxon>
        <taxon>Pirellulales</taxon>
        <taxon>Pirellulaceae</taxon>
        <taxon>Rhodopirellula</taxon>
    </lineage>
</organism>
<dbReference type="AlphaFoldDB" id="K5DKV3"/>
<sequence length="52" mass="5632">MKSADRESNGSSQGNLGRSVFLCLPESPSPPNEILVLPTRQLDAAIRNDNVH</sequence>